<feature type="region of interest" description="Disordered" evidence="8">
    <location>
        <begin position="272"/>
        <end position="294"/>
    </location>
</feature>
<dbReference type="STRING" id="1380566.A0A179FG68"/>
<dbReference type="AlphaFoldDB" id="A0A179FG68"/>
<evidence type="ECO:0000256" key="9">
    <source>
        <dbReference type="SAM" id="SignalP"/>
    </source>
</evidence>
<proteinExistence type="inferred from homology"/>
<reference evidence="12 13" key="1">
    <citation type="journal article" date="2016" name="PLoS Pathog.">
        <title>Biosynthesis of antibiotic leucinostatins in bio-control fungus Purpureocillium lilacinum and their inhibition on phytophthora revealed by genome mining.</title>
        <authorList>
            <person name="Wang G."/>
            <person name="Liu Z."/>
            <person name="Lin R."/>
            <person name="Li E."/>
            <person name="Mao Z."/>
            <person name="Ling J."/>
            <person name="Yang Y."/>
            <person name="Yin W.B."/>
            <person name="Xie B."/>
        </authorList>
    </citation>
    <scope>NUCLEOTIDE SEQUENCE [LARGE SCALE GENOMIC DNA]</scope>
    <source>
        <strain evidence="12">170</strain>
    </source>
</reference>
<dbReference type="SUPFAM" id="SSF54897">
    <property type="entry name" value="Protease propeptides/inhibitors"/>
    <property type="match status" value="1"/>
</dbReference>
<name>A0A179FG68_METCM</name>
<evidence type="ECO:0000313" key="12">
    <source>
        <dbReference type="EMBL" id="OAQ64522.1"/>
    </source>
</evidence>
<dbReference type="InterPro" id="IPR036852">
    <property type="entry name" value="Peptidase_S8/S53_dom_sf"/>
</dbReference>
<evidence type="ECO:0000256" key="3">
    <source>
        <dbReference type="ARBA" id="ARBA00022729"/>
    </source>
</evidence>
<accession>A0A179FG68</accession>
<feature type="active site" description="Charge relay system" evidence="6">
    <location>
        <position position="176"/>
    </location>
</feature>
<dbReference type="InterPro" id="IPR010259">
    <property type="entry name" value="S8pro/Inhibitor_I9"/>
</dbReference>
<dbReference type="PROSITE" id="PS00136">
    <property type="entry name" value="SUBTILASE_ASP"/>
    <property type="match status" value="1"/>
</dbReference>
<dbReference type="KEGG" id="pchm:VFPPC_05783"/>
<comment type="caution">
    <text evidence="12">The sequence shown here is derived from an EMBL/GenBank/DDBJ whole genome shotgun (WGS) entry which is preliminary data.</text>
</comment>
<keyword evidence="5 6" id="KW-0720">Serine protease</keyword>
<feature type="active site" description="Charge relay system" evidence="6">
    <location>
        <position position="332"/>
    </location>
</feature>
<dbReference type="Pfam" id="PF00082">
    <property type="entry name" value="Peptidase_S8"/>
    <property type="match status" value="1"/>
</dbReference>
<dbReference type="FunFam" id="3.40.50.200:FF:000014">
    <property type="entry name" value="Proteinase K"/>
    <property type="match status" value="1"/>
</dbReference>
<dbReference type="InterPro" id="IPR023827">
    <property type="entry name" value="Peptidase_S8_Asp-AS"/>
</dbReference>
<evidence type="ECO:0000256" key="7">
    <source>
        <dbReference type="RuleBase" id="RU003355"/>
    </source>
</evidence>
<dbReference type="InterPro" id="IPR034193">
    <property type="entry name" value="PCSK9_ProteinaseK-like"/>
</dbReference>
<dbReference type="InterPro" id="IPR015500">
    <property type="entry name" value="Peptidase_S8_subtilisin-rel"/>
</dbReference>
<keyword evidence="13" id="KW-1185">Reference proteome</keyword>
<dbReference type="PROSITE" id="PS51892">
    <property type="entry name" value="SUBTILASE"/>
    <property type="match status" value="1"/>
</dbReference>
<evidence type="ECO:0000256" key="4">
    <source>
        <dbReference type="ARBA" id="ARBA00022801"/>
    </source>
</evidence>
<dbReference type="SUPFAM" id="SSF52743">
    <property type="entry name" value="Subtilisin-like"/>
    <property type="match status" value="1"/>
</dbReference>
<evidence type="ECO:0000256" key="5">
    <source>
        <dbReference type="ARBA" id="ARBA00022825"/>
    </source>
</evidence>
<dbReference type="EMBL" id="LSBJ02000005">
    <property type="protein sequence ID" value="OAQ64522.1"/>
    <property type="molecule type" value="Genomic_DNA"/>
</dbReference>
<dbReference type="InterPro" id="IPR050131">
    <property type="entry name" value="Peptidase_S8_subtilisin-like"/>
</dbReference>
<feature type="active site" description="Charge relay system" evidence="6">
    <location>
        <position position="145"/>
    </location>
</feature>
<feature type="domain" description="Peptidase S8/S53" evidence="10">
    <location>
        <begin position="142"/>
        <end position="350"/>
    </location>
</feature>
<dbReference type="PANTHER" id="PTHR43806:SF58">
    <property type="entry name" value="ALKALINE PROTEASE 1-RELATED"/>
    <property type="match status" value="1"/>
</dbReference>
<dbReference type="InterPro" id="IPR037045">
    <property type="entry name" value="S8pro/Inhibitor_I9_sf"/>
</dbReference>
<dbReference type="GeneID" id="28848916"/>
<evidence type="ECO:0000256" key="6">
    <source>
        <dbReference type="PROSITE-ProRule" id="PRU01240"/>
    </source>
</evidence>
<dbReference type="GO" id="GO:0004252">
    <property type="term" value="F:serine-type endopeptidase activity"/>
    <property type="evidence" value="ECO:0007669"/>
    <property type="project" value="UniProtKB-UniRule"/>
</dbReference>
<feature type="signal peptide" evidence="9">
    <location>
        <begin position="1"/>
        <end position="16"/>
    </location>
</feature>
<comment type="similarity">
    <text evidence="1 6 7">Belongs to the peptidase S8 family.</text>
</comment>
<dbReference type="Pfam" id="PF05922">
    <property type="entry name" value="Inhibitor_I9"/>
    <property type="match status" value="1"/>
</dbReference>
<evidence type="ECO:0000313" key="13">
    <source>
        <dbReference type="Proteomes" id="UP000078397"/>
    </source>
</evidence>
<protein>
    <submittedName>
        <fullName evidence="12">Proteinase T</fullName>
    </submittedName>
</protein>
<dbReference type="Proteomes" id="UP000078397">
    <property type="component" value="Unassembled WGS sequence"/>
</dbReference>
<dbReference type="GO" id="GO:0006508">
    <property type="term" value="P:proteolysis"/>
    <property type="evidence" value="ECO:0007669"/>
    <property type="project" value="UniProtKB-KW"/>
</dbReference>
<dbReference type="PROSITE" id="PS00138">
    <property type="entry name" value="SUBTILASE_SER"/>
    <property type="match status" value="1"/>
</dbReference>
<keyword evidence="4 6" id="KW-0378">Hydrolase</keyword>
<dbReference type="InterPro" id="IPR023828">
    <property type="entry name" value="Peptidase_S8_Ser-AS"/>
</dbReference>
<sequence>MRGTTVLLAALPAALAAPAVQQRSEPAPLNLGDGTTGKYIVKFKEGTEVSAFSSALGILNVEPDYVYNALFRGFASAMDESTLEAVRNHPDVEYVEEDGISRAAGFIDQQNPVWGLARISSRTAGKKVYSYDERAGEGTCAYVIDTGVDENHREFEGRAKQLKSWIKGSNRDDHGHGTHVSGSIASKTYGVAKKTKVFGLKGLGSNASGPDSGIIDAINFVAEDAPKQNCPKGVVVNLSLTADRRLQSMNDAVAALVKRGYFVAAAAGNFDRDASQESPASEPSICTVGGTQSNDGRYSGSNHGKFIDISAPAVQVTSTMPGGGTGGMTGTSMASPHIAGLAAYLASVEDIKASDACDRIVELATKGAIKGNMPPNTVNNIAFNGNPNDK</sequence>
<dbReference type="InterPro" id="IPR000209">
    <property type="entry name" value="Peptidase_S8/S53_dom"/>
</dbReference>
<evidence type="ECO:0000256" key="1">
    <source>
        <dbReference type="ARBA" id="ARBA00011073"/>
    </source>
</evidence>
<organism evidence="12 13">
    <name type="scientific">Pochonia chlamydosporia 170</name>
    <dbReference type="NCBI Taxonomy" id="1380566"/>
    <lineage>
        <taxon>Eukaryota</taxon>
        <taxon>Fungi</taxon>
        <taxon>Dikarya</taxon>
        <taxon>Ascomycota</taxon>
        <taxon>Pezizomycotina</taxon>
        <taxon>Sordariomycetes</taxon>
        <taxon>Hypocreomycetidae</taxon>
        <taxon>Hypocreales</taxon>
        <taxon>Clavicipitaceae</taxon>
        <taxon>Pochonia</taxon>
    </lineage>
</organism>
<feature type="chain" id="PRO_5008101640" evidence="9">
    <location>
        <begin position="17"/>
        <end position="390"/>
    </location>
</feature>
<dbReference type="CDD" id="cd04077">
    <property type="entry name" value="Peptidases_S8_PCSK9_ProteinaseK_like"/>
    <property type="match status" value="1"/>
</dbReference>
<dbReference type="PANTHER" id="PTHR43806">
    <property type="entry name" value="PEPTIDASE S8"/>
    <property type="match status" value="1"/>
</dbReference>
<evidence type="ECO:0000256" key="8">
    <source>
        <dbReference type="SAM" id="MobiDB-lite"/>
    </source>
</evidence>
<evidence type="ECO:0000256" key="2">
    <source>
        <dbReference type="ARBA" id="ARBA00022670"/>
    </source>
</evidence>
<evidence type="ECO:0000259" key="10">
    <source>
        <dbReference type="Pfam" id="PF00082"/>
    </source>
</evidence>
<evidence type="ECO:0000259" key="11">
    <source>
        <dbReference type="Pfam" id="PF05922"/>
    </source>
</evidence>
<gene>
    <name evidence="12" type="ORF">VFPPC_05783</name>
</gene>
<dbReference type="PRINTS" id="PR00723">
    <property type="entry name" value="SUBTILISIN"/>
</dbReference>
<dbReference type="Gene3D" id="3.40.50.200">
    <property type="entry name" value="Peptidase S8/S53 domain"/>
    <property type="match status" value="1"/>
</dbReference>
<feature type="domain" description="Inhibitor I9" evidence="11">
    <location>
        <begin position="39"/>
        <end position="100"/>
    </location>
</feature>
<dbReference type="RefSeq" id="XP_018141836.1">
    <property type="nucleotide sequence ID" value="XM_018284922.1"/>
</dbReference>
<dbReference type="InterPro" id="IPR022398">
    <property type="entry name" value="Peptidase_S8_His-AS"/>
</dbReference>
<keyword evidence="3 9" id="KW-0732">Signal</keyword>
<keyword evidence="2 6" id="KW-0645">Protease</keyword>
<dbReference type="PROSITE" id="PS00137">
    <property type="entry name" value="SUBTILASE_HIS"/>
    <property type="match status" value="1"/>
</dbReference>
<dbReference type="OrthoDB" id="206201at2759"/>
<dbReference type="Gene3D" id="3.30.70.80">
    <property type="entry name" value="Peptidase S8 propeptide/proteinase inhibitor I9"/>
    <property type="match status" value="1"/>
</dbReference>
<dbReference type="GO" id="GO:0005576">
    <property type="term" value="C:extracellular region"/>
    <property type="evidence" value="ECO:0007669"/>
    <property type="project" value="UniProtKB-ARBA"/>
</dbReference>